<accession>A0AB38YQ42</accession>
<dbReference type="EMBL" id="CP133463">
    <property type="protein sequence ID" value="WMS19665.1"/>
    <property type="molecule type" value="Genomic_DNA"/>
</dbReference>
<dbReference type="AlphaFoldDB" id="A0AB38YQ42"/>
<dbReference type="Proteomes" id="UP001228955">
    <property type="component" value="Chromosome"/>
</dbReference>
<organism evidence="1 2">
    <name type="scientific">Veillonella parvula</name>
    <name type="common">Staphylococcus parvulus</name>
    <dbReference type="NCBI Taxonomy" id="29466"/>
    <lineage>
        <taxon>Bacteria</taxon>
        <taxon>Bacillati</taxon>
        <taxon>Bacillota</taxon>
        <taxon>Negativicutes</taxon>
        <taxon>Veillonellales</taxon>
        <taxon>Veillonellaceae</taxon>
        <taxon>Veillonella</taxon>
    </lineage>
</organism>
<evidence type="ECO:0000313" key="1">
    <source>
        <dbReference type="EMBL" id="WMS19665.1"/>
    </source>
</evidence>
<proteinExistence type="predicted"/>
<reference evidence="1" key="1">
    <citation type="submission" date="2023-08" db="EMBL/GenBank/DDBJ databases">
        <title>Veillonella_parvula_DSM 2007_complete_genome_hifiasm_Zymo_Research_D6332.</title>
        <authorList>
            <person name="Damerum A."/>
        </authorList>
    </citation>
    <scope>NUCLEOTIDE SEQUENCE</scope>
    <source>
        <strain evidence="1">DSM 2007</strain>
    </source>
</reference>
<evidence type="ECO:0000313" key="2">
    <source>
        <dbReference type="Proteomes" id="UP001228955"/>
    </source>
</evidence>
<name>A0AB38YQ42_VEIPA</name>
<dbReference type="InterPro" id="IPR045920">
    <property type="entry name" value="DUF6339"/>
</dbReference>
<dbReference type="Pfam" id="PF19866">
    <property type="entry name" value="DUF6339"/>
    <property type="match status" value="1"/>
</dbReference>
<gene>
    <name evidence="1" type="ORF">RDV51_09570</name>
</gene>
<protein>
    <submittedName>
        <fullName evidence="1">DUF6339 family protein</fullName>
    </submittedName>
</protein>
<sequence>MTRYIKYVTDEFLKEFKNEFLVKYAHLYKSNDMDKLKAIFSDPNHVIETSIEYEYEPLEVEPKEYDADIVRRNIRRVWESLMVLTPVQAEMEKIWIALAHTDYLDYQMGIFNSQIANPNNKKREESSLKSRTIFVNGAKRSLAIHNLAILWWLAYYFRDDQNIEAPYHLIDFFVSTSYRGNAVALLSSNIISNKEIALGILEAVKVLIEEEGMVVNRFPYSEAGKILNEVGGVRILDTLTREEVKDILIKNLPNSHKVSFVNDKAKDDLSLDEAEAENQGVVISKLEKPIEGIETDNNVVILPVESEESIASVSEMNKVADLPVLEVTAQQEKSEDNDDMWIAPV</sequence>
<dbReference type="RefSeq" id="WP_004694462.1">
    <property type="nucleotide sequence ID" value="NZ_CBCSSV010000002.1"/>
</dbReference>